<reference evidence="11" key="1">
    <citation type="submission" date="2016-09" db="EMBL/GenBank/DDBJ databases">
        <authorList>
            <person name="Koehorst J."/>
        </authorList>
    </citation>
    <scope>NUCLEOTIDE SEQUENCE [LARGE SCALE GENOMIC DNA]</scope>
</reference>
<keyword evidence="8" id="KW-0902">Two-component regulatory system</keyword>
<dbReference type="SUPFAM" id="SSF55785">
    <property type="entry name" value="PYP-like sensor domain (PAS domain)"/>
    <property type="match status" value="1"/>
</dbReference>
<dbReference type="RefSeq" id="WP_067776396.1">
    <property type="nucleotide sequence ID" value="NZ_LIGX01000028.1"/>
</dbReference>
<keyword evidence="11" id="KW-1185">Reference proteome</keyword>
<keyword evidence="3" id="KW-0597">Phosphoprotein</keyword>
<evidence type="ECO:0000256" key="6">
    <source>
        <dbReference type="ARBA" id="ARBA00022777"/>
    </source>
</evidence>
<dbReference type="CDD" id="cd00082">
    <property type="entry name" value="HisKA"/>
    <property type="match status" value="1"/>
</dbReference>
<dbReference type="Gene3D" id="3.30.450.20">
    <property type="entry name" value="PAS domain"/>
    <property type="match status" value="1"/>
</dbReference>
<proteinExistence type="predicted"/>
<dbReference type="InterPro" id="IPR003594">
    <property type="entry name" value="HATPase_dom"/>
</dbReference>
<dbReference type="STRING" id="1679444.PYTT_0483"/>
<dbReference type="InterPro" id="IPR004358">
    <property type="entry name" value="Sig_transdc_His_kin-like_C"/>
</dbReference>
<feature type="domain" description="Histidine kinase" evidence="9">
    <location>
        <begin position="158"/>
        <end position="372"/>
    </location>
</feature>
<dbReference type="InterPro" id="IPR003661">
    <property type="entry name" value="HisK_dim/P_dom"/>
</dbReference>
<dbReference type="InterPro" id="IPR036890">
    <property type="entry name" value="HATPase_C_sf"/>
</dbReference>
<sequence>MKKETLDKLVARIDRMGKADVQSLLLRLAAEKGLFQEVFESLRDGLILFDEKGKAFFANRAAAKIFDKSVQYLLNLSFETLVGKTCTLAQLSESKLAISRDLQVNYPEERHYNFYMAPIGDPSSGYLVLIHDDTESQRRREENADAERFNAVAFLAAGVAHEIGNPLNSLGLHLQLISRKVKALGGKEREMLEPLLETAHAETKRLDTILKQFLQAVRPTEVQRSPVDLNEVIRQTLDVLAPEIAARGVEMRVQWNEQLPLVDGDATQLAQVFYNLIRNAYQSIANPAEGGVFIQTDFTDADLRVNVCDSGSGISHEVLGSIYEPFRTTKEKGNGLGLLIVRRIVKDHGGSMSIASSPGQGTTVTVLLPRADRVQRLLPNG</sequence>
<evidence type="ECO:0000256" key="7">
    <source>
        <dbReference type="ARBA" id="ARBA00022840"/>
    </source>
</evidence>
<dbReference type="PRINTS" id="PR00344">
    <property type="entry name" value="BCTRLSENSOR"/>
</dbReference>
<dbReference type="SUPFAM" id="SSF47384">
    <property type="entry name" value="Homodimeric domain of signal transducing histidine kinase"/>
    <property type="match status" value="1"/>
</dbReference>
<dbReference type="KEGG" id="agl:PYTT_0483"/>
<protein>
    <recommendedName>
        <fullName evidence="2">histidine kinase</fullName>
        <ecNumber evidence="2">2.7.13.3</ecNumber>
    </recommendedName>
</protein>
<dbReference type="Pfam" id="PF02518">
    <property type="entry name" value="HATPase_c"/>
    <property type="match status" value="1"/>
</dbReference>
<evidence type="ECO:0000256" key="2">
    <source>
        <dbReference type="ARBA" id="ARBA00012438"/>
    </source>
</evidence>
<dbReference type="Proteomes" id="UP000176204">
    <property type="component" value="Chromosome I"/>
</dbReference>
<evidence type="ECO:0000256" key="8">
    <source>
        <dbReference type="ARBA" id="ARBA00023012"/>
    </source>
</evidence>
<gene>
    <name evidence="10" type="ORF">PYTT_0483</name>
</gene>
<evidence type="ECO:0000256" key="4">
    <source>
        <dbReference type="ARBA" id="ARBA00022679"/>
    </source>
</evidence>
<evidence type="ECO:0000256" key="1">
    <source>
        <dbReference type="ARBA" id="ARBA00000085"/>
    </source>
</evidence>
<dbReference type="SMART" id="SM00387">
    <property type="entry name" value="HATPase_c"/>
    <property type="match status" value="1"/>
</dbReference>
<evidence type="ECO:0000256" key="3">
    <source>
        <dbReference type="ARBA" id="ARBA00022553"/>
    </source>
</evidence>
<evidence type="ECO:0000256" key="5">
    <source>
        <dbReference type="ARBA" id="ARBA00022741"/>
    </source>
</evidence>
<dbReference type="SMART" id="SM00388">
    <property type="entry name" value="HisKA"/>
    <property type="match status" value="1"/>
</dbReference>
<dbReference type="PROSITE" id="PS50109">
    <property type="entry name" value="HIS_KIN"/>
    <property type="match status" value="1"/>
</dbReference>
<dbReference type="EMBL" id="LT629973">
    <property type="protein sequence ID" value="SEH75669.1"/>
    <property type="molecule type" value="Genomic_DNA"/>
</dbReference>
<evidence type="ECO:0000313" key="11">
    <source>
        <dbReference type="Proteomes" id="UP000176204"/>
    </source>
</evidence>
<dbReference type="PANTHER" id="PTHR43065">
    <property type="entry name" value="SENSOR HISTIDINE KINASE"/>
    <property type="match status" value="1"/>
</dbReference>
<dbReference type="Gene3D" id="3.30.565.10">
    <property type="entry name" value="Histidine kinase-like ATPase, C-terminal domain"/>
    <property type="match status" value="1"/>
</dbReference>
<evidence type="ECO:0000313" key="10">
    <source>
        <dbReference type="EMBL" id="SEH75669.1"/>
    </source>
</evidence>
<keyword evidence="4" id="KW-0808">Transferase</keyword>
<evidence type="ECO:0000259" key="9">
    <source>
        <dbReference type="PROSITE" id="PS50109"/>
    </source>
</evidence>
<keyword evidence="6 10" id="KW-0418">Kinase</keyword>
<name>A0A1C7PB79_9BACT</name>
<dbReference type="Pfam" id="PF00512">
    <property type="entry name" value="HisKA"/>
    <property type="match status" value="1"/>
</dbReference>
<dbReference type="PANTHER" id="PTHR43065:SF10">
    <property type="entry name" value="PEROXIDE STRESS-ACTIVATED HISTIDINE KINASE MAK3"/>
    <property type="match status" value="1"/>
</dbReference>
<dbReference type="InterPro" id="IPR036097">
    <property type="entry name" value="HisK_dim/P_sf"/>
</dbReference>
<dbReference type="EC" id="2.7.13.3" evidence="2"/>
<keyword evidence="7" id="KW-0067">ATP-binding</keyword>
<dbReference type="AlphaFoldDB" id="A0A1C7PB79"/>
<keyword evidence="5" id="KW-0547">Nucleotide-binding</keyword>
<dbReference type="Gene3D" id="1.10.287.130">
    <property type="match status" value="1"/>
</dbReference>
<dbReference type="GO" id="GO:0000155">
    <property type="term" value="F:phosphorelay sensor kinase activity"/>
    <property type="evidence" value="ECO:0007669"/>
    <property type="project" value="InterPro"/>
</dbReference>
<comment type="catalytic activity">
    <reaction evidence="1">
        <text>ATP + protein L-histidine = ADP + protein N-phospho-L-histidine.</text>
        <dbReference type="EC" id="2.7.13.3"/>
    </reaction>
</comment>
<dbReference type="InterPro" id="IPR035965">
    <property type="entry name" value="PAS-like_dom_sf"/>
</dbReference>
<accession>A0A1C7PB79</accession>
<dbReference type="GO" id="GO:0005524">
    <property type="term" value="F:ATP binding"/>
    <property type="evidence" value="ECO:0007669"/>
    <property type="project" value="UniProtKB-KW"/>
</dbReference>
<dbReference type="InterPro" id="IPR005467">
    <property type="entry name" value="His_kinase_dom"/>
</dbReference>
<dbReference type="SUPFAM" id="SSF55874">
    <property type="entry name" value="ATPase domain of HSP90 chaperone/DNA topoisomerase II/histidine kinase"/>
    <property type="match status" value="1"/>
</dbReference>
<dbReference type="PATRIC" id="fig|1679444.3.peg.799"/>
<organism evidence="10 11">
    <name type="scientific">Akkermansia glycaniphila</name>
    <dbReference type="NCBI Taxonomy" id="1679444"/>
    <lineage>
        <taxon>Bacteria</taxon>
        <taxon>Pseudomonadati</taxon>
        <taxon>Verrucomicrobiota</taxon>
        <taxon>Verrucomicrobiia</taxon>
        <taxon>Verrucomicrobiales</taxon>
        <taxon>Akkermansiaceae</taxon>
        <taxon>Akkermansia</taxon>
    </lineage>
</organism>